<evidence type="ECO:0000256" key="2">
    <source>
        <dbReference type="SAM" id="MobiDB-lite"/>
    </source>
</evidence>
<accession>A0AAU9XSE9</accession>
<organism evidence="4 5">
    <name type="scientific">Pocillopora meandrina</name>
    <dbReference type="NCBI Taxonomy" id="46732"/>
    <lineage>
        <taxon>Eukaryota</taxon>
        <taxon>Metazoa</taxon>
        <taxon>Cnidaria</taxon>
        <taxon>Anthozoa</taxon>
        <taxon>Hexacorallia</taxon>
        <taxon>Scleractinia</taxon>
        <taxon>Astrocoeniina</taxon>
        <taxon>Pocilloporidae</taxon>
        <taxon>Pocillopora</taxon>
    </lineage>
</organism>
<dbReference type="GO" id="GO:0008643">
    <property type="term" value="P:carbohydrate transport"/>
    <property type="evidence" value="ECO:0007669"/>
    <property type="project" value="InterPro"/>
</dbReference>
<feature type="transmembrane region" description="Helical" evidence="3">
    <location>
        <begin position="221"/>
        <end position="243"/>
    </location>
</feature>
<feature type="compositionally biased region" description="Polar residues" evidence="2">
    <location>
        <begin position="393"/>
        <end position="404"/>
    </location>
</feature>
<reference evidence="4 5" key="1">
    <citation type="submission" date="2022-05" db="EMBL/GenBank/DDBJ databases">
        <authorList>
            <consortium name="Genoscope - CEA"/>
            <person name="William W."/>
        </authorList>
    </citation>
    <scope>NUCLEOTIDE SEQUENCE [LARGE SCALE GENOMIC DNA]</scope>
</reference>
<gene>
    <name evidence="4" type="ORF">PMEA_00029609</name>
</gene>
<feature type="compositionally biased region" description="Basic and acidic residues" evidence="2">
    <location>
        <begin position="364"/>
        <end position="374"/>
    </location>
</feature>
<evidence type="ECO:0008006" key="6">
    <source>
        <dbReference type="Google" id="ProtNLM"/>
    </source>
</evidence>
<feature type="transmembrane region" description="Helical" evidence="3">
    <location>
        <begin position="709"/>
        <end position="733"/>
    </location>
</feature>
<feature type="transmembrane region" description="Helical" evidence="3">
    <location>
        <begin position="144"/>
        <end position="172"/>
    </location>
</feature>
<keyword evidence="3" id="KW-0812">Transmembrane</keyword>
<dbReference type="InterPro" id="IPR036259">
    <property type="entry name" value="MFS_trans_sf"/>
</dbReference>
<feature type="region of interest" description="Disordered" evidence="2">
    <location>
        <begin position="364"/>
        <end position="420"/>
    </location>
</feature>
<feature type="compositionally biased region" description="Basic and acidic residues" evidence="2">
    <location>
        <begin position="478"/>
        <end position="489"/>
    </location>
</feature>
<keyword evidence="5" id="KW-1185">Reference proteome</keyword>
<dbReference type="EMBL" id="CALNXJ010000061">
    <property type="protein sequence ID" value="CAH3156438.1"/>
    <property type="molecule type" value="Genomic_DNA"/>
</dbReference>
<feature type="transmembrane region" description="Helical" evidence="3">
    <location>
        <begin position="184"/>
        <end position="205"/>
    </location>
</feature>
<dbReference type="AlphaFoldDB" id="A0AAU9XSE9"/>
<dbReference type="GO" id="GO:0005886">
    <property type="term" value="C:plasma membrane"/>
    <property type="evidence" value="ECO:0007669"/>
    <property type="project" value="TreeGrafter"/>
</dbReference>
<feature type="transmembrane region" description="Helical" evidence="3">
    <location>
        <begin position="71"/>
        <end position="93"/>
    </location>
</feature>
<evidence type="ECO:0000256" key="1">
    <source>
        <dbReference type="ARBA" id="ARBA00008335"/>
    </source>
</evidence>
<dbReference type="Pfam" id="PF13347">
    <property type="entry name" value="MFS_2"/>
    <property type="match status" value="1"/>
</dbReference>
<name>A0AAU9XSE9_9CNID</name>
<comment type="caution">
    <text evidence="4">The sequence shown here is derived from an EMBL/GenBank/DDBJ whole genome shotgun (WGS) entry which is preliminary data.</text>
</comment>
<evidence type="ECO:0000256" key="3">
    <source>
        <dbReference type="SAM" id="Phobius"/>
    </source>
</evidence>
<dbReference type="Proteomes" id="UP001159428">
    <property type="component" value="Unassembled WGS sequence"/>
</dbReference>
<keyword evidence="3" id="KW-0472">Membrane</keyword>
<dbReference type="GO" id="GO:0015293">
    <property type="term" value="F:symporter activity"/>
    <property type="evidence" value="ECO:0007669"/>
    <property type="project" value="InterPro"/>
</dbReference>
<evidence type="ECO:0000313" key="5">
    <source>
        <dbReference type="Proteomes" id="UP001159428"/>
    </source>
</evidence>
<sequence>MGLEREAHYKKLLVFADMNVEIEKNPVRGISHLQQFSCGVGHVINDVTRCLLQSFRMIFLMKVVGISATNAGLITLYSLFAGALIFAPIAGFLCDKVKIPVLSRRLGKKKSWHLFGTIAATIGVPLFFSQCLVCGSGTSEWVVLLYYFSIATVISFSINFVDISHLSIIPVLAKDQSEAAKLTALRTGFMYLTGIVSYLVAWLILGQDSRDQLTKESSMDFMVITLILTGLGLICSAIFHFGTKEPSDDSGKKRRSRLIADYMQREENIRDRVIHSRRLFEEQTGPVGEKSFSQNFSEAIFAGNETREATENKTLEKQIYDPAPNMAVVPMAVTSENDLTFVKTLPKERKVSFRMSIFDRLMTKQEDSTKENDAKPINGRPVDDISEEDGQGVTENGQQKSEGYNQGHKLNFGLDNQGFDTKETQFNQHSQDVSQDEGKAVPSVASDIESAQPPTFVKTLSKKQKVSFRMSIFDRLMTKQEDSTKENDAKPSNGRPVNDISEEDGQGVMENGQQKSEVYNQVHKLNFGLDNQGFDTKEIQLNQHSQDVCQDEGKAVLSVTSDIESAQPPKPKAARTWLKDPHLYKVAIIYACTKGSQDVFYAYLPLLLTDKLKFEKEAIANLPLTLLVSATLSTQISRKLSGKVGKKWSFIVAALTVTGSCMWFLRITQSTRVFTYPAVVLLGFGSSAMFVNALGFVTELIGDNKGSSGLVISVVGTISNLTSGTLYIVIQVLFPKGSASADCQECGSYVQNVFSFVPSSLATFSLLLVIVFQVNQTVRGKKGEIQFFR</sequence>
<feature type="transmembrane region" description="Helical" evidence="3">
    <location>
        <begin position="673"/>
        <end position="697"/>
    </location>
</feature>
<dbReference type="InterPro" id="IPR039672">
    <property type="entry name" value="MFS_2"/>
</dbReference>
<comment type="similarity">
    <text evidence="1">Belongs to the major facilitator superfamily.</text>
</comment>
<feature type="region of interest" description="Disordered" evidence="2">
    <location>
        <begin position="478"/>
        <end position="505"/>
    </location>
</feature>
<dbReference type="PANTHER" id="PTHR11328">
    <property type="entry name" value="MAJOR FACILITATOR SUPERFAMILY DOMAIN-CONTAINING PROTEIN"/>
    <property type="match status" value="1"/>
</dbReference>
<keyword evidence="3" id="KW-1133">Transmembrane helix</keyword>
<feature type="transmembrane region" description="Helical" evidence="3">
    <location>
        <begin position="753"/>
        <end position="772"/>
    </location>
</feature>
<evidence type="ECO:0000313" key="4">
    <source>
        <dbReference type="EMBL" id="CAH3156438.1"/>
    </source>
</evidence>
<dbReference type="PANTHER" id="PTHR11328:SF28">
    <property type="entry name" value="MAJOR FACILITATOR SUPERFAMILY DOMAIN-CONTAINING PROTEIN 12"/>
    <property type="match status" value="1"/>
</dbReference>
<dbReference type="SUPFAM" id="SSF103473">
    <property type="entry name" value="MFS general substrate transporter"/>
    <property type="match status" value="1"/>
</dbReference>
<protein>
    <recommendedName>
        <fullName evidence="6">Major facilitator superfamily domain-containing protein 12</fullName>
    </recommendedName>
</protein>
<feature type="transmembrane region" description="Helical" evidence="3">
    <location>
        <begin position="648"/>
        <end position="667"/>
    </location>
</feature>
<dbReference type="Gene3D" id="1.20.1250.20">
    <property type="entry name" value="MFS general substrate transporter like domains"/>
    <property type="match status" value="2"/>
</dbReference>
<feature type="transmembrane region" description="Helical" evidence="3">
    <location>
        <begin position="114"/>
        <end position="138"/>
    </location>
</feature>
<proteinExistence type="inferred from homology"/>